<evidence type="ECO:0000313" key="2">
    <source>
        <dbReference type="Proteomes" id="UP000054422"/>
    </source>
</evidence>
<comment type="caution">
    <text evidence="1">The sequence shown here is derived from an EMBL/GenBank/DDBJ whole genome shotgun (WGS) entry which is preliminary data.</text>
</comment>
<proteinExistence type="predicted"/>
<keyword evidence="2" id="KW-1185">Reference proteome</keyword>
<dbReference type="AlphaFoldDB" id="A0A0A2SS84"/>
<reference evidence="1 2" key="1">
    <citation type="submission" date="2014-05" db="EMBL/GenBank/DDBJ databases">
        <authorList>
            <person name="Rizzardi K."/>
            <person name="Winiecka-Krusnell J."/>
            <person name="Ramliden M."/>
            <person name="Alm E."/>
            <person name="Andersson S."/>
            <person name="Byfors S."/>
        </authorList>
    </citation>
    <scope>NUCLEOTIDE SEQUENCE [LARGE SCALE GENOMIC DNA]</scope>
    <source>
        <strain evidence="1 2">LEGN</strain>
    </source>
</reference>
<dbReference type="CDD" id="cd00865">
    <property type="entry name" value="PEBP_bact_arch"/>
    <property type="match status" value="1"/>
</dbReference>
<dbReference type="InterPro" id="IPR005247">
    <property type="entry name" value="YbhB_YbcL/LppC-like"/>
</dbReference>
<dbReference type="SUPFAM" id="SSF49777">
    <property type="entry name" value="PEBP-like"/>
    <property type="match status" value="1"/>
</dbReference>
<dbReference type="EMBL" id="JNCF01000007">
    <property type="protein sequence ID" value="KGP63955.1"/>
    <property type="molecule type" value="Genomic_DNA"/>
</dbReference>
<dbReference type="STRING" id="1498499.EP47_08620"/>
<evidence type="ECO:0000313" key="1">
    <source>
        <dbReference type="EMBL" id="KGP63955.1"/>
    </source>
</evidence>
<dbReference type="Pfam" id="PF01161">
    <property type="entry name" value="PBP"/>
    <property type="match status" value="1"/>
</dbReference>
<dbReference type="PANTHER" id="PTHR30289:SF1">
    <property type="entry name" value="PEBP (PHOSPHATIDYLETHANOLAMINE-BINDING PROTEIN) FAMILY PROTEIN"/>
    <property type="match status" value="1"/>
</dbReference>
<accession>A0A0A2SS84</accession>
<dbReference type="Proteomes" id="UP000054422">
    <property type="component" value="Unassembled WGS sequence"/>
</dbReference>
<dbReference type="NCBIfam" id="TIGR00481">
    <property type="entry name" value="YbhB/YbcL family Raf kinase inhibitor-like protein"/>
    <property type="match status" value="1"/>
</dbReference>
<gene>
    <name evidence="1" type="ORF">EP47_08620</name>
</gene>
<dbReference type="RefSeq" id="WP_035887532.1">
    <property type="nucleotide sequence ID" value="NZ_JNCF01000007.1"/>
</dbReference>
<name>A0A0A2SS84_9GAMM</name>
<sequence>MVILKHLLFLLLGLILFAKECLAAGLTLESPAFASNAAIPQKYTCNGLNYSPPLIWRDPNVGTQSYVLIVHDPDAPSGNWIHWVLFNIPAQVKQLSEGTSTPAGATSGLNSWNTTGYSGPCPPTGIHHYYFTLYALSNYLTLGSDATVQDVVKAMQGNIIDSTEIIGLYGKN</sequence>
<dbReference type="PANTHER" id="PTHR30289">
    <property type="entry name" value="UNCHARACTERIZED PROTEIN YBCL-RELATED"/>
    <property type="match status" value="1"/>
</dbReference>
<dbReference type="Gene3D" id="3.90.280.10">
    <property type="entry name" value="PEBP-like"/>
    <property type="match status" value="1"/>
</dbReference>
<dbReference type="InterPro" id="IPR036610">
    <property type="entry name" value="PEBP-like_sf"/>
</dbReference>
<dbReference type="InterPro" id="IPR008914">
    <property type="entry name" value="PEBP"/>
</dbReference>
<organism evidence="1 2">
    <name type="scientific">Legionella norrlandica</name>
    <dbReference type="NCBI Taxonomy" id="1498499"/>
    <lineage>
        <taxon>Bacteria</taxon>
        <taxon>Pseudomonadati</taxon>
        <taxon>Pseudomonadota</taxon>
        <taxon>Gammaproteobacteria</taxon>
        <taxon>Legionellales</taxon>
        <taxon>Legionellaceae</taxon>
        <taxon>Legionella</taxon>
    </lineage>
</organism>
<dbReference type="OrthoDB" id="9797506at2"/>
<protein>
    <submittedName>
        <fullName evidence="1">Kinase inhibitor</fullName>
    </submittedName>
</protein>